<organism evidence="1 2">
    <name type="scientific">[Clostridium] methylpentosum DSM 5476</name>
    <dbReference type="NCBI Taxonomy" id="537013"/>
    <lineage>
        <taxon>Bacteria</taxon>
        <taxon>Bacillati</taxon>
        <taxon>Bacillota</taxon>
        <taxon>Clostridia</taxon>
        <taxon>Eubacteriales</taxon>
        <taxon>Oscillospiraceae</taxon>
        <taxon>Oscillospiraceae incertae sedis</taxon>
    </lineage>
</organism>
<dbReference type="HOGENOM" id="CLU_2768531_0_0_9"/>
<proteinExistence type="predicted"/>
<dbReference type="EMBL" id="ACEC01000124">
    <property type="protein sequence ID" value="EEG28873.1"/>
    <property type="molecule type" value="Genomic_DNA"/>
</dbReference>
<sequence>MIDFTVEPLYSEEKGRSSIDPIVLIKMVLRQTVEETWVQDKQLQEKSKVERAVHGKIRRETNMTILEQM</sequence>
<dbReference type="AlphaFoldDB" id="C0EI65"/>
<name>C0EI65_9FIRM</name>
<protein>
    <submittedName>
        <fullName evidence="1">Uncharacterized protein</fullName>
    </submittedName>
</protein>
<reference evidence="1 2" key="2">
    <citation type="submission" date="2009-02" db="EMBL/GenBank/DDBJ databases">
        <title>Draft genome sequence of Clostridium methylpentosum (DSM 5476).</title>
        <authorList>
            <person name="Sudarsanam P."/>
            <person name="Ley R."/>
            <person name="Guruge J."/>
            <person name="Turnbaugh P.J."/>
            <person name="Mahowald M."/>
            <person name="Liep D."/>
            <person name="Gordon J."/>
        </authorList>
    </citation>
    <scope>NUCLEOTIDE SEQUENCE [LARGE SCALE GENOMIC DNA]</scope>
    <source>
        <strain evidence="1 2">DSM 5476</strain>
    </source>
</reference>
<evidence type="ECO:0000313" key="2">
    <source>
        <dbReference type="Proteomes" id="UP000003340"/>
    </source>
</evidence>
<gene>
    <name evidence="1" type="ORF">CLOSTMETH_03560</name>
</gene>
<comment type="caution">
    <text evidence="1">The sequence shown here is derived from an EMBL/GenBank/DDBJ whole genome shotgun (WGS) entry which is preliminary data.</text>
</comment>
<evidence type="ECO:0000313" key="1">
    <source>
        <dbReference type="EMBL" id="EEG28873.1"/>
    </source>
</evidence>
<accession>C0EI65</accession>
<reference evidence="1 2" key="1">
    <citation type="submission" date="2009-01" db="EMBL/GenBank/DDBJ databases">
        <authorList>
            <person name="Fulton L."/>
            <person name="Clifton S."/>
            <person name="Fulton B."/>
            <person name="Xu J."/>
            <person name="Minx P."/>
            <person name="Pepin K.H."/>
            <person name="Johnson M."/>
            <person name="Bhonagiri V."/>
            <person name="Nash W.E."/>
            <person name="Mardis E.R."/>
            <person name="Wilson R.K."/>
        </authorList>
    </citation>
    <scope>NUCLEOTIDE SEQUENCE [LARGE SCALE GENOMIC DNA]</scope>
    <source>
        <strain evidence="1 2">DSM 5476</strain>
    </source>
</reference>
<dbReference type="Proteomes" id="UP000003340">
    <property type="component" value="Unassembled WGS sequence"/>
</dbReference>
<keyword evidence="2" id="KW-1185">Reference proteome</keyword>